<comment type="similarity">
    <text evidence="8">Belongs to the cysteine-rich repeat secretory protein family. Plasmodesmata-located proteins (PDLD) subfamily.</text>
</comment>
<dbReference type="GO" id="GO:0009506">
    <property type="term" value="C:plasmodesma"/>
    <property type="evidence" value="ECO:0007669"/>
    <property type="project" value="UniProtKB-SubCell"/>
</dbReference>
<dbReference type="CDD" id="cd23509">
    <property type="entry name" value="Gnk2-like"/>
    <property type="match status" value="1"/>
</dbReference>
<evidence type="ECO:0000256" key="6">
    <source>
        <dbReference type="ARBA" id="ARBA00023157"/>
    </source>
</evidence>
<organism evidence="12 13">
    <name type="scientific">Ambrosia artemisiifolia</name>
    <name type="common">Common ragweed</name>
    <dbReference type="NCBI Taxonomy" id="4212"/>
    <lineage>
        <taxon>Eukaryota</taxon>
        <taxon>Viridiplantae</taxon>
        <taxon>Streptophyta</taxon>
        <taxon>Embryophyta</taxon>
        <taxon>Tracheophyta</taxon>
        <taxon>Spermatophyta</taxon>
        <taxon>Magnoliopsida</taxon>
        <taxon>eudicotyledons</taxon>
        <taxon>Gunneridae</taxon>
        <taxon>Pentapetalae</taxon>
        <taxon>asterids</taxon>
        <taxon>campanulids</taxon>
        <taxon>Asterales</taxon>
        <taxon>Asteraceae</taxon>
        <taxon>Asteroideae</taxon>
        <taxon>Heliantheae alliance</taxon>
        <taxon>Heliantheae</taxon>
        <taxon>Ambrosia</taxon>
    </lineage>
</organism>
<keyword evidence="10" id="KW-0812">Transmembrane</keyword>
<keyword evidence="13" id="KW-1185">Reference proteome</keyword>
<evidence type="ECO:0000256" key="4">
    <source>
        <dbReference type="ARBA" id="ARBA00022737"/>
    </source>
</evidence>
<dbReference type="PANTHER" id="PTHR32080:SF43">
    <property type="entry name" value="GNK2-LIKE DOMAIN-CONTAINING PROTEIN"/>
    <property type="match status" value="1"/>
</dbReference>
<evidence type="ECO:0000259" key="11">
    <source>
        <dbReference type="PROSITE" id="PS51473"/>
    </source>
</evidence>
<dbReference type="InterPro" id="IPR002902">
    <property type="entry name" value="GNK2"/>
</dbReference>
<evidence type="ECO:0000256" key="5">
    <source>
        <dbReference type="ARBA" id="ARBA00022949"/>
    </source>
</evidence>
<evidence type="ECO:0000256" key="1">
    <source>
        <dbReference type="ARBA" id="ARBA00004251"/>
    </source>
</evidence>
<name>A0AAD5GLZ0_AMBAR</name>
<keyword evidence="2" id="KW-0945">Host-virus interaction</keyword>
<protein>
    <recommendedName>
        <fullName evidence="11">Gnk2-homologous domain-containing protein</fullName>
    </recommendedName>
</protein>
<evidence type="ECO:0000256" key="8">
    <source>
        <dbReference type="ARBA" id="ARBA00038393"/>
    </source>
</evidence>
<evidence type="ECO:0000256" key="7">
    <source>
        <dbReference type="ARBA" id="ARBA00024184"/>
    </source>
</evidence>
<dbReference type="AlphaFoldDB" id="A0AAD5GLZ0"/>
<dbReference type="GO" id="GO:0005886">
    <property type="term" value="C:plasma membrane"/>
    <property type="evidence" value="ECO:0007669"/>
    <property type="project" value="UniProtKB-SubCell"/>
</dbReference>
<keyword evidence="5" id="KW-0965">Cell junction</keyword>
<evidence type="ECO:0000256" key="10">
    <source>
        <dbReference type="SAM" id="Phobius"/>
    </source>
</evidence>
<comment type="caution">
    <text evidence="12">The sequence shown here is derived from an EMBL/GenBank/DDBJ whole genome shotgun (WGS) entry which is preliminary data.</text>
</comment>
<reference evidence="12" key="1">
    <citation type="submission" date="2022-06" db="EMBL/GenBank/DDBJ databases">
        <title>Uncovering the hologenomic basis of an extraordinary plant invasion.</title>
        <authorList>
            <person name="Bieker V.C."/>
            <person name="Martin M.D."/>
            <person name="Gilbert T."/>
            <person name="Hodgins K."/>
            <person name="Battlay P."/>
            <person name="Petersen B."/>
            <person name="Wilson J."/>
        </authorList>
    </citation>
    <scope>NUCLEOTIDE SEQUENCE</scope>
    <source>
        <strain evidence="12">AA19_3_7</strain>
        <tissue evidence="12">Leaf</tissue>
    </source>
</reference>
<feature type="domain" description="Gnk2-homologous" evidence="11">
    <location>
        <begin position="22"/>
        <end position="123"/>
    </location>
</feature>
<dbReference type="Gene3D" id="3.30.430.20">
    <property type="entry name" value="Gnk2 domain, C-X8-C-X2-C motif"/>
    <property type="match status" value="1"/>
</dbReference>
<feature type="transmembrane region" description="Helical" evidence="10">
    <location>
        <begin position="147"/>
        <end position="167"/>
    </location>
</feature>
<keyword evidence="3" id="KW-0732">Signal</keyword>
<evidence type="ECO:0000313" key="12">
    <source>
        <dbReference type="EMBL" id="KAI7747790.1"/>
    </source>
</evidence>
<evidence type="ECO:0000256" key="2">
    <source>
        <dbReference type="ARBA" id="ARBA00022581"/>
    </source>
</evidence>
<keyword evidence="4" id="KW-0677">Repeat</keyword>
<evidence type="ECO:0000256" key="9">
    <source>
        <dbReference type="SAM" id="MobiDB-lite"/>
    </source>
</evidence>
<evidence type="ECO:0000256" key="3">
    <source>
        <dbReference type="ARBA" id="ARBA00022729"/>
    </source>
</evidence>
<dbReference type="GO" id="GO:0042742">
    <property type="term" value="P:defense response to bacterium"/>
    <property type="evidence" value="ECO:0007669"/>
    <property type="project" value="TreeGrafter"/>
</dbReference>
<keyword evidence="10" id="KW-1133">Transmembrane helix</keyword>
<accession>A0AAD5GLZ0</accession>
<keyword evidence="6" id="KW-1015">Disulfide bond</keyword>
<dbReference type="PROSITE" id="PS51473">
    <property type="entry name" value="GNK2"/>
    <property type="match status" value="1"/>
</dbReference>
<dbReference type="Proteomes" id="UP001206925">
    <property type="component" value="Unassembled WGS sequence"/>
</dbReference>
<evidence type="ECO:0000313" key="13">
    <source>
        <dbReference type="Proteomes" id="UP001206925"/>
    </source>
</evidence>
<feature type="region of interest" description="Disordered" evidence="9">
    <location>
        <begin position="194"/>
        <end position="250"/>
    </location>
</feature>
<dbReference type="PANTHER" id="PTHR32080">
    <property type="entry name" value="ANTIFUNGAL PROTEIN GINKBILOBIN-2-LIKE"/>
    <property type="match status" value="1"/>
</dbReference>
<comment type="subcellular location">
    <subcellularLocation>
        <location evidence="7">Cell junction</location>
        <location evidence="7">Plasmodesma</location>
    </subcellularLocation>
    <subcellularLocation>
        <location evidence="1">Cell membrane</location>
        <topology evidence="1">Single-pass type I membrane protein</topology>
    </subcellularLocation>
</comment>
<dbReference type="Pfam" id="PF01657">
    <property type="entry name" value="Stress-antifung"/>
    <property type="match status" value="1"/>
</dbReference>
<dbReference type="EMBL" id="JAMZMK010006686">
    <property type="protein sequence ID" value="KAI7747790.1"/>
    <property type="molecule type" value="Genomic_DNA"/>
</dbReference>
<keyword evidence="10" id="KW-0472">Membrane</keyword>
<dbReference type="InterPro" id="IPR051378">
    <property type="entry name" value="Cell2Cell_Antifungal"/>
</dbReference>
<gene>
    <name evidence="12" type="ORF">M8C21_003013</name>
</gene>
<sequence>MSKGGEIQLEGCFVKYDYTSFFGAEDKTEICRNCGPSIGYNFDVLNRIDSALAYLVSGNAQYFRGGEFGSIQGVAQCVQDLSLSDCQDCLTEANGRLRSECPTSTWGDMYLGKCYIRYADQGNLNLDNNNNNGDKRRGKGGKIKKSVLIWSIVGSILFSGGATIALFCAYGNCFNIKEYKKKLKKLKFDKKVAEKERDTAKTETKTAEKERDSAKTETKTTKEKAQKLEKERDSAKTEAKAAKEKADKLEKEIQEQLKKCVPFVPPFPPPCPYPPMLPMPPPCSYLPMPPPCPYLLK</sequence>
<dbReference type="InterPro" id="IPR038408">
    <property type="entry name" value="GNK2_sf"/>
</dbReference>
<proteinExistence type="inferred from homology"/>